<dbReference type="EMBL" id="OM869602">
    <property type="protein sequence ID" value="UPW36492.1"/>
    <property type="molecule type" value="Genomic_DNA"/>
</dbReference>
<reference evidence="1" key="1">
    <citation type="submission" date="2022-02" db="EMBL/GenBank/DDBJ databases">
        <title>Towards deciphering the DNA virus diversity associated with rodent species in the families Cricetidae and Heteromyidae.</title>
        <authorList>
            <person name="Lund M."/>
            <person name="Larsen B.B."/>
            <person name="Gryseels S."/>
            <person name="Kraberger S."/>
            <person name="Rowsey D.M."/>
            <person name="Steger L."/>
            <person name="Yule K.M."/>
            <person name="Upham N.S."/>
            <person name="Worobey M."/>
            <person name="Van Doorslaer K."/>
            <person name="Varsani A."/>
        </authorList>
    </citation>
    <scope>NUCLEOTIDE SEQUENCE</scope>
    <source>
        <strain evidence="1">UA23Rod_1661</strain>
    </source>
</reference>
<protein>
    <submittedName>
        <fullName evidence="1">Capsid protein</fullName>
    </submittedName>
</protein>
<organism evidence="1">
    <name type="scientific">Dipodfec virus UA23Rod_1661</name>
    <dbReference type="NCBI Taxonomy" id="2929254"/>
    <lineage>
        <taxon>Viruses</taxon>
        <taxon>Monodnaviria</taxon>
        <taxon>Shotokuvirae</taxon>
        <taxon>Cressdnaviricota</taxon>
    </lineage>
</organism>
<accession>A0A976R7T2</accession>
<evidence type="ECO:0000313" key="1">
    <source>
        <dbReference type="EMBL" id="UPW36492.1"/>
    </source>
</evidence>
<sequence length="172" mass="19486">MSSRIRRASRNYRNYYVAKKEKYQYVPFSVRGAINNINGVTQIICPPNTVSGMRKIKNINFEVTCDSADPIIYAVFYVPEGGQMEQILPRINFTEAQGVTSPRPFVELFAANQWVIGCGTCIQGSISRFRSRMARNLNNGDFIGILVFTNDMENPTNSIDFNITGNYAIKYN</sequence>
<proteinExistence type="predicted"/>
<name>A0A976R7T2_9VIRU</name>